<dbReference type="Gene3D" id="3.90.79.10">
    <property type="entry name" value="Nucleoside Triphosphate Pyrophosphohydrolase"/>
    <property type="match status" value="2"/>
</dbReference>
<evidence type="ECO:0000256" key="13">
    <source>
        <dbReference type="ARBA" id="ARBA00043162"/>
    </source>
</evidence>
<proteinExistence type="inferred from homology"/>
<comment type="subcellular location">
    <subcellularLocation>
        <location evidence="2">Nucleus</location>
        <location evidence="2">Nucleolus</location>
    </subcellularLocation>
    <subcellularLocation>
        <location evidence="3">Nucleus</location>
        <location evidence="3">Nucleoplasm</location>
    </subcellularLocation>
</comment>
<evidence type="ECO:0000313" key="18">
    <source>
        <dbReference type="Proteomes" id="UP000504640"/>
    </source>
</evidence>
<protein>
    <recommendedName>
        <fullName evidence="9">U8 snoRNA-decapping enzyme</fullName>
        <ecNumber evidence="8">3.6.1.64</ecNumber>
    </recommendedName>
    <alternativeName>
        <fullName evidence="12">IDP phosphatase</fullName>
    </alternativeName>
    <alternativeName>
        <fullName evidence="10">Inosine diphosphate phosphatase</fullName>
    </alternativeName>
    <alternativeName>
        <fullName evidence="11">Nucleoside diphosphate-linked moiety X motif 16</fullName>
    </alternativeName>
    <alternativeName>
        <fullName evidence="13">m7GpppN-mRNA hydrolase</fullName>
    </alternativeName>
</protein>
<dbReference type="PANTHER" id="PTHR31699:SF7">
    <property type="entry name" value="NUDIX HYDROLASE DOMAIN-CONTAINING PROTEIN"/>
    <property type="match status" value="1"/>
</dbReference>
<dbReference type="GO" id="GO:0016077">
    <property type="term" value="P:sno(s)RNA catabolic process"/>
    <property type="evidence" value="ECO:0007669"/>
    <property type="project" value="TreeGrafter"/>
</dbReference>
<evidence type="ECO:0000256" key="4">
    <source>
        <dbReference type="ARBA" id="ARBA00022884"/>
    </source>
</evidence>
<name>A0A6J3GYD0_SAPAP</name>
<dbReference type="SUPFAM" id="SSF55811">
    <property type="entry name" value="Nudix"/>
    <property type="match status" value="1"/>
</dbReference>
<dbReference type="GO" id="GO:0005654">
    <property type="term" value="C:nucleoplasm"/>
    <property type="evidence" value="ECO:0007669"/>
    <property type="project" value="UniProtKB-SubCell"/>
</dbReference>
<dbReference type="GO" id="GO:0009117">
    <property type="term" value="P:nucleotide metabolic process"/>
    <property type="evidence" value="ECO:0007669"/>
    <property type="project" value="UniProtKB-KW"/>
</dbReference>
<dbReference type="Pfam" id="PF22327">
    <property type="entry name" value="Nudt16-like"/>
    <property type="match status" value="1"/>
</dbReference>
<dbReference type="Proteomes" id="UP000504640">
    <property type="component" value="Unplaced"/>
</dbReference>
<evidence type="ECO:0000256" key="5">
    <source>
        <dbReference type="ARBA" id="ARBA00023080"/>
    </source>
</evidence>
<dbReference type="GO" id="GO:1990003">
    <property type="term" value="F:IDP phosphatase activity"/>
    <property type="evidence" value="ECO:0007669"/>
    <property type="project" value="UniProtKB-EC"/>
</dbReference>
<dbReference type="PANTHER" id="PTHR31699">
    <property type="entry name" value="NUDIX T16 FAMILY MEMBER"/>
    <property type="match status" value="1"/>
</dbReference>
<evidence type="ECO:0000256" key="1">
    <source>
        <dbReference type="ARBA" id="ARBA00001941"/>
    </source>
</evidence>
<keyword evidence="4" id="KW-0694">RNA-binding</keyword>
<evidence type="ECO:0000259" key="17">
    <source>
        <dbReference type="PROSITE" id="PS51462"/>
    </source>
</evidence>
<dbReference type="GO" id="GO:0030515">
    <property type="term" value="F:snoRNA binding"/>
    <property type="evidence" value="ECO:0007669"/>
    <property type="project" value="TreeGrafter"/>
</dbReference>
<dbReference type="AlphaFoldDB" id="A0A6J3GYD0"/>
<evidence type="ECO:0000256" key="7">
    <source>
        <dbReference type="ARBA" id="ARBA00038173"/>
    </source>
</evidence>
<evidence type="ECO:0000256" key="15">
    <source>
        <dbReference type="ARBA" id="ARBA00047875"/>
    </source>
</evidence>
<dbReference type="InterPro" id="IPR015797">
    <property type="entry name" value="NUDIX_hydrolase-like_dom_sf"/>
</dbReference>
<dbReference type="GeneID" id="116542119"/>
<comment type="catalytic activity">
    <reaction evidence="15">
        <text>IDP + H2O = IMP + phosphate + H(+)</text>
        <dbReference type="Rhea" id="RHEA:35207"/>
        <dbReference type="ChEBI" id="CHEBI:15377"/>
        <dbReference type="ChEBI" id="CHEBI:15378"/>
        <dbReference type="ChEBI" id="CHEBI:43474"/>
        <dbReference type="ChEBI" id="CHEBI:58053"/>
        <dbReference type="ChEBI" id="CHEBI:58280"/>
        <dbReference type="EC" id="3.6.1.64"/>
    </reaction>
    <physiologicalReaction direction="left-to-right" evidence="15">
        <dbReference type="Rhea" id="RHEA:35208"/>
    </physiologicalReaction>
</comment>
<dbReference type="GO" id="GO:0005730">
    <property type="term" value="C:nucleolus"/>
    <property type="evidence" value="ECO:0007669"/>
    <property type="project" value="UniProtKB-SubCell"/>
</dbReference>
<evidence type="ECO:0000256" key="14">
    <source>
        <dbReference type="ARBA" id="ARBA00047661"/>
    </source>
</evidence>
<evidence type="ECO:0000256" key="2">
    <source>
        <dbReference type="ARBA" id="ARBA00004604"/>
    </source>
</evidence>
<gene>
    <name evidence="19" type="primary">LOC116542119</name>
</gene>
<evidence type="ECO:0000256" key="3">
    <source>
        <dbReference type="ARBA" id="ARBA00004642"/>
    </source>
</evidence>
<dbReference type="RefSeq" id="XP_032122785.1">
    <property type="nucleotide sequence ID" value="XM_032266894.1"/>
</dbReference>
<comment type="catalytic activity">
    <reaction evidence="16">
        <text>dIDP + H2O = dIMP + phosphate + H(+)</text>
        <dbReference type="Rhea" id="RHEA:35211"/>
        <dbReference type="ChEBI" id="CHEBI:15377"/>
        <dbReference type="ChEBI" id="CHEBI:15378"/>
        <dbReference type="ChEBI" id="CHEBI:43474"/>
        <dbReference type="ChEBI" id="CHEBI:61194"/>
        <dbReference type="ChEBI" id="CHEBI:62286"/>
        <dbReference type="EC" id="3.6.1.64"/>
    </reaction>
    <physiologicalReaction direction="left-to-right" evidence="16">
        <dbReference type="Rhea" id="RHEA:35212"/>
    </physiologicalReaction>
</comment>
<evidence type="ECO:0000256" key="12">
    <source>
        <dbReference type="ARBA" id="ARBA00042015"/>
    </source>
</evidence>
<dbReference type="GO" id="GO:1990174">
    <property type="term" value="F:phosphodiesterase decapping endonuclease activity"/>
    <property type="evidence" value="ECO:0007669"/>
    <property type="project" value="TreeGrafter"/>
</dbReference>
<dbReference type="InterPro" id="IPR000086">
    <property type="entry name" value="NUDIX_hydrolase_dom"/>
</dbReference>
<evidence type="ECO:0000256" key="11">
    <source>
        <dbReference type="ARBA" id="ARBA00041656"/>
    </source>
</evidence>
<evidence type="ECO:0000313" key="19">
    <source>
        <dbReference type="RefSeq" id="XP_032122785.1"/>
    </source>
</evidence>
<organism evidence="18 19">
    <name type="scientific">Sapajus apella</name>
    <name type="common">Brown-capped capuchin</name>
    <name type="synonym">Cebus apella</name>
    <dbReference type="NCBI Taxonomy" id="9515"/>
    <lineage>
        <taxon>Eukaryota</taxon>
        <taxon>Metazoa</taxon>
        <taxon>Chordata</taxon>
        <taxon>Craniata</taxon>
        <taxon>Vertebrata</taxon>
        <taxon>Euteleostomi</taxon>
        <taxon>Mammalia</taxon>
        <taxon>Eutheria</taxon>
        <taxon>Euarchontoglires</taxon>
        <taxon>Primates</taxon>
        <taxon>Haplorrhini</taxon>
        <taxon>Platyrrhini</taxon>
        <taxon>Cebidae</taxon>
        <taxon>Cebinae</taxon>
        <taxon>Sapajus</taxon>
    </lineage>
</organism>
<sequence>MARPRRLELAEALALGPDWRHACYALLHAPDPGILFGRLPLRYAILVRRGRARTFPLWPYILPAVLPLGAPTNPSFLLSQMQMRFDGRLGFPGGFVDSQDSSLEDGLNRGLLEQLGEAAAAFRVERPDYRSSHAGSGPRVVAHFYAKSLTLEQLSAVEASATRAKDHGLEVLGLVRVPLYTLRDGVGGLPIFLENCFIGAAREQLLDTLQDLGVVEAGAFSSLQIPARQRQPSVDPGNLR</sequence>
<comment type="similarity">
    <text evidence="7">Belongs to the Nudix hydrolase family. NUDT16 subfamily.</text>
</comment>
<dbReference type="PROSITE" id="PS51462">
    <property type="entry name" value="NUDIX"/>
    <property type="match status" value="1"/>
</dbReference>
<keyword evidence="6" id="KW-0539">Nucleus</keyword>
<dbReference type="GO" id="GO:0140933">
    <property type="term" value="F:5'-(N(7)-methylguanosine 5'-triphospho)-[mRNA] hydrolase activity"/>
    <property type="evidence" value="ECO:0007669"/>
    <property type="project" value="UniProtKB-EC"/>
</dbReference>
<evidence type="ECO:0000256" key="9">
    <source>
        <dbReference type="ARBA" id="ARBA00039871"/>
    </source>
</evidence>
<accession>A0A6J3GYD0</accession>
<comment type="catalytic activity">
    <reaction evidence="14">
        <text>a 5'-end (N(7)-methyl 5'-triphosphoguanosine)-ribonucleoside in mRNA + H2O = N(7)-methyl-GDP + a 5'-end phospho-ribonucleoside in mRNA + 2 H(+)</text>
        <dbReference type="Rhea" id="RHEA:67484"/>
        <dbReference type="Rhea" id="RHEA-COMP:15692"/>
        <dbReference type="Rhea" id="RHEA-COMP:17167"/>
        <dbReference type="ChEBI" id="CHEBI:15377"/>
        <dbReference type="ChEBI" id="CHEBI:15378"/>
        <dbReference type="ChEBI" id="CHEBI:63714"/>
        <dbReference type="ChEBI" id="CHEBI:138282"/>
        <dbReference type="ChEBI" id="CHEBI:156461"/>
        <dbReference type="EC" id="3.6.1.62"/>
    </reaction>
    <physiologicalReaction direction="left-to-right" evidence="14">
        <dbReference type="Rhea" id="RHEA:67485"/>
    </physiologicalReaction>
</comment>
<evidence type="ECO:0000256" key="10">
    <source>
        <dbReference type="ARBA" id="ARBA00041450"/>
    </source>
</evidence>
<keyword evidence="18" id="KW-1185">Reference proteome</keyword>
<dbReference type="EC" id="3.6.1.64" evidence="8"/>
<dbReference type="InterPro" id="IPR054754">
    <property type="entry name" value="NudT16"/>
</dbReference>
<keyword evidence="5" id="KW-0546">Nucleotide metabolism</keyword>
<reference evidence="19" key="1">
    <citation type="submission" date="2025-08" db="UniProtKB">
        <authorList>
            <consortium name="RefSeq"/>
        </authorList>
    </citation>
    <scope>IDENTIFICATION</scope>
    <source>
        <tissue evidence="19">Blood</tissue>
    </source>
</reference>
<evidence type="ECO:0000256" key="16">
    <source>
        <dbReference type="ARBA" id="ARBA00048945"/>
    </source>
</evidence>
<evidence type="ECO:0000256" key="6">
    <source>
        <dbReference type="ARBA" id="ARBA00023242"/>
    </source>
</evidence>
<feature type="domain" description="Nudix hydrolase" evidence="17">
    <location>
        <begin position="59"/>
        <end position="202"/>
    </location>
</feature>
<evidence type="ECO:0000256" key="8">
    <source>
        <dbReference type="ARBA" id="ARBA00038899"/>
    </source>
</evidence>
<comment type="cofactor">
    <cofactor evidence="1">
        <name>Co(2+)</name>
        <dbReference type="ChEBI" id="CHEBI:48828"/>
    </cofactor>
</comment>
<dbReference type="GO" id="GO:0006402">
    <property type="term" value="P:mRNA catabolic process"/>
    <property type="evidence" value="ECO:0007669"/>
    <property type="project" value="TreeGrafter"/>
</dbReference>